<reference evidence="2" key="1">
    <citation type="journal article" date="2014" name="Nat. Genet.">
        <title>The genome of the stress-tolerant wild tomato species Solanum pennellii.</title>
        <authorList>
            <person name="Bolger A."/>
            <person name="Scossa F."/>
            <person name="Bolger M.E."/>
            <person name="Lanz C."/>
            <person name="Maumus F."/>
            <person name="Tohge T."/>
            <person name="Quesneville H."/>
            <person name="Alseekh S."/>
            <person name="Sorensen I."/>
            <person name="Lichtenstein G."/>
            <person name="Fich E.A."/>
            <person name="Conte M."/>
            <person name="Keller H."/>
            <person name="Schneeberger K."/>
            <person name="Schwacke R."/>
            <person name="Ofner I."/>
            <person name="Vrebalov J."/>
            <person name="Xu Y."/>
            <person name="Osorio S."/>
            <person name="Aflitos S.A."/>
            <person name="Schijlen E."/>
            <person name="Jimenez-Gomez J.M."/>
            <person name="Ryngajllo M."/>
            <person name="Kimura S."/>
            <person name="Kumar R."/>
            <person name="Koenig D."/>
            <person name="Headland L.R."/>
            <person name="Maloof J.N."/>
            <person name="Sinha N."/>
            <person name="van Ham R.C."/>
            <person name="Lankhorst R.K."/>
            <person name="Mao L."/>
            <person name="Vogel A."/>
            <person name="Arsova B."/>
            <person name="Panstruga R."/>
            <person name="Fei Z."/>
            <person name="Rose J.K."/>
            <person name="Zamir D."/>
            <person name="Carrari F."/>
            <person name="Giovannoni J.J."/>
            <person name="Weigel D."/>
            <person name="Usadel B."/>
            <person name="Fernie A.R."/>
        </authorList>
    </citation>
    <scope>NUCLEOTIDE SEQUENCE [LARGE SCALE GENOMIC DNA]</scope>
    <source>
        <strain evidence="2">cv. LA0716</strain>
    </source>
</reference>
<dbReference type="GeneID" id="114077327"/>
<dbReference type="Gene3D" id="1.20.1280.50">
    <property type="match status" value="1"/>
</dbReference>
<accession>A0ABM1VB55</accession>
<dbReference type="InterPro" id="IPR001810">
    <property type="entry name" value="F-box_dom"/>
</dbReference>
<reference evidence="3" key="2">
    <citation type="submission" date="2025-08" db="UniProtKB">
        <authorList>
            <consortium name="RefSeq"/>
        </authorList>
    </citation>
    <scope>IDENTIFICATION</scope>
</reference>
<keyword evidence="2" id="KW-1185">Reference proteome</keyword>
<dbReference type="SMART" id="SM00256">
    <property type="entry name" value="FBOX"/>
    <property type="match status" value="1"/>
</dbReference>
<organism evidence="2 3">
    <name type="scientific">Solanum pennellii</name>
    <name type="common">Tomato</name>
    <name type="synonym">Lycopersicon pennellii</name>
    <dbReference type="NCBI Taxonomy" id="28526"/>
    <lineage>
        <taxon>Eukaryota</taxon>
        <taxon>Viridiplantae</taxon>
        <taxon>Streptophyta</taxon>
        <taxon>Embryophyta</taxon>
        <taxon>Tracheophyta</taxon>
        <taxon>Spermatophyta</taxon>
        <taxon>Magnoliopsida</taxon>
        <taxon>eudicotyledons</taxon>
        <taxon>Gunneridae</taxon>
        <taxon>Pentapetalae</taxon>
        <taxon>asterids</taxon>
        <taxon>lamiids</taxon>
        <taxon>Solanales</taxon>
        <taxon>Solanaceae</taxon>
        <taxon>Solanoideae</taxon>
        <taxon>Solaneae</taxon>
        <taxon>Solanum</taxon>
        <taxon>Solanum subgen. Lycopersicon</taxon>
    </lineage>
</organism>
<dbReference type="PANTHER" id="PTHR31672:SF13">
    <property type="entry name" value="F-BOX PROTEIN CPR30-LIKE"/>
    <property type="match status" value="1"/>
</dbReference>
<proteinExistence type="predicted"/>
<dbReference type="PANTHER" id="PTHR31672">
    <property type="entry name" value="BNACNNG10540D PROTEIN"/>
    <property type="match status" value="1"/>
</dbReference>
<dbReference type="Pfam" id="PF00646">
    <property type="entry name" value="F-box"/>
    <property type="match status" value="1"/>
</dbReference>
<dbReference type="PROSITE" id="PS50181">
    <property type="entry name" value="FBOX"/>
    <property type="match status" value="1"/>
</dbReference>
<gene>
    <name evidence="3" type="primary">LOC114077327</name>
</gene>
<dbReference type="NCBIfam" id="TIGR01640">
    <property type="entry name" value="F_box_assoc_1"/>
    <property type="match status" value="1"/>
</dbReference>
<evidence type="ECO:0000313" key="2">
    <source>
        <dbReference type="Proteomes" id="UP000694930"/>
    </source>
</evidence>
<dbReference type="InterPro" id="IPR036047">
    <property type="entry name" value="F-box-like_dom_sf"/>
</dbReference>
<feature type="domain" description="F-box" evidence="1">
    <location>
        <begin position="54"/>
        <end position="100"/>
    </location>
</feature>
<evidence type="ECO:0000259" key="1">
    <source>
        <dbReference type="PROSITE" id="PS50181"/>
    </source>
</evidence>
<dbReference type="InterPro" id="IPR050796">
    <property type="entry name" value="SCF_F-box_component"/>
</dbReference>
<dbReference type="InterPro" id="IPR017451">
    <property type="entry name" value="F-box-assoc_interact_dom"/>
</dbReference>
<dbReference type="SUPFAM" id="SSF81383">
    <property type="entry name" value="F-box domain"/>
    <property type="match status" value="1"/>
</dbReference>
<evidence type="ECO:0000313" key="3">
    <source>
        <dbReference type="RefSeq" id="XP_027772973.1"/>
    </source>
</evidence>
<sequence>MYLGILKAVCTFIFFEKTVSVLVWGIRLSRTSICSKKVIVMDPGRDSKKRISNVTTIMDLSSDIVSEILSRLSIKPLFCCKMVCKMWYNLLTSEPSFFNMYQQRSSTNFPSLLLSVNYSVYFLVELKADDSQPLKRNIVLSPKFHIPSSKLRLIGSCNGIVCLLNSNSGTNHSVYISNPLLGEYYKVKMQERNHVAYAFCFSEASGEYKVLRSVLRNFEGYPSVSEFEVYTIGVDEKWRYVGKAPKPLHESFSNSNVNGVVHWMNMDKNDKIYSFNSWTEKMKTLLAPRGLETSSYDLTLVELENCLCLCDTNHSQYVDIWWMKQYGIAESWTKTRILKDTIQPNIRCDRFIPISTWKDGEILMQRDRATQIVSYNPKEKKFTKVRVYLGFEASRYIPSFYSLKTIIGKNLQVSYTHPKIDLI</sequence>
<dbReference type="Proteomes" id="UP000694930">
    <property type="component" value="Chromosome 5"/>
</dbReference>
<protein>
    <submittedName>
        <fullName evidence="3">F-box protein At3g07870-like</fullName>
    </submittedName>
</protein>
<name>A0ABM1VB55_SOLPN</name>
<dbReference type="RefSeq" id="XP_027772973.1">
    <property type="nucleotide sequence ID" value="XM_027917172.1"/>
</dbReference>